<dbReference type="OrthoDB" id="8241643at2"/>
<sequence length="69" mass="7615">MNGNIFNSKGVHVGIVMDDAVFGLKGQKLYDLKGSNIYKLNGDLVGHLPDARGEKKRLDKATDKLFPQQ</sequence>
<protein>
    <submittedName>
        <fullName evidence="2">Uncharacterized protein</fullName>
    </submittedName>
</protein>
<organism evidence="2 3">
    <name type="scientific">Bradyrhizobium erythrophlei</name>
    <dbReference type="NCBI Taxonomy" id="1437360"/>
    <lineage>
        <taxon>Bacteria</taxon>
        <taxon>Pseudomonadati</taxon>
        <taxon>Pseudomonadota</taxon>
        <taxon>Alphaproteobacteria</taxon>
        <taxon>Hyphomicrobiales</taxon>
        <taxon>Nitrobacteraceae</taxon>
        <taxon>Bradyrhizobium</taxon>
    </lineage>
</organism>
<evidence type="ECO:0000313" key="3">
    <source>
        <dbReference type="Proteomes" id="UP000190675"/>
    </source>
</evidence>
<feature type="compositionally biased region" description="Basic and acidic residues" evidence="1">
    <location>
        <begin position="49"/>
        <end position="63"/>
    </location>
</feature>
<dbReference type="RefSeq" id="WP_079570502.1">
    <property type="nucleotide sequence ID" value="NZ_LT670818.1"/>
</dbReference>
<evidence type="ECO:0000256" key="1">
    <source>
        <dbReference type="SAM" id="MobiDB-lite"/>
    </source>
</evidence>
<accession>A0A1M5SUS1</accession>
<evidence type="ECO:0000313" key="2">
    <source>
        <dbReference type="EMBL" id="SHH42229.1"/>
    </source>
</evidence>
<dbReference type="AlphaFoldDB" id="A0A1M5SUS1"/>
<dbReference type="Proteomes" id="UP000190675">
    <property type="component" value="Chromosome I"/>
</dbReference>
<proteinExistence type="predicted"/>
<reference evidence="2 3" key="1">
    <citation type="submission" date="2016-11" db="EMBL/GenBank/DDBJ databases">
        <authorList>
            <person name="Jaros S."/>
            <person name="Januszkiewicz K."/>
            <person name="Wedrychowicz H."/>
        </authorList>
    </citation>
    <scope>NUCLEOTIDE SEQUENCE [LARGE SCALE GENOMIC DNA]</scope>
    <source>
        <strain evidence="2 3">GAS242</strain>
    </source>
</reference>
<dbReference type="EMBL" id="LT670818">
    <property type="protein sequence ID" value="SHH42229.1"/>
    <property type="molecule type" value="Genomic_DNA"/>
</dbReference>
<gene>
    <name evidence="2" type="ORF">SAMN05444169_7385</name>
</gene>
<name>A0A1M5SUS1_9BRAD</name>
<feature type="region of interest" description="Disordered" evidence="1">
    <location>
        <begin position="44"/>
        <end position="69"/>
    </location>
</feature>